<keyword evidence="5" id="KW-0677">Repeat</keyword>
<feature type="signal peptide" evidence="11">
    <location>
        <begin position="1"/>
        <end position="24"/>
    </location>
</feature>
<dbReference type="EMBL" id="CAMGYJ010000008">
    <property type="protein sequence ID" value="CAI0468490.1"/>
    <property type="molecule type" value="Genomic_DNA"/>
</dbReference>
<keyword evidence="2" id="KW-0433">Leucine-rich repeat</keyword>
<dbReference type="GO" id="GO:0004672">
    <property type="term" value="F:protein kinase activity"/>
    <property type="evidence" value="ECO:0007669"/>
    <property type="project" value="InterPro"/>
</dbReference>
<dbReference type="InterPro" id="IPR000719">
    <property type="entry name" value="Prot_kinase_dom"/>
</dbReference>
<evidence type="ECO:0000256" key="5">
    <source>
        <dbReference type="ARBA" id="ARBA00022737"/>
    </source>
</evidence>
<dbReference type="Pfam" id="PF07714">
    <property type="entry name" value="PK_Tyr_Ser-Thr"/>
    <property type="match status" value="1"/>
</dbReference>
<dbReference type="FunFam" id="1.10.510.10:FF:000095">
    <property type="entry name" value="protein STRUBBELIG-RECEPTOR FAMILY 8"/>
    <property type="match status" value="1"/>
</dbReference>
<feature type="region of interest" description="Disordered" evidence="9">
    <location>
        <begin position="361"/>
        <end position="417"/>
    </location>
</feature>
<evidence type="ECO:0000256" key="7">
    <source>
        <dbReference type="ARBA" id="ARBA00023136"/>
    </source>
</evidence>
<dbReference type="PANTHER" id="PTHR48007">
    <property type="entry name" value="LEUCINE-RICH REPEAT RECEPTOR-LIKE PROTEIN KINASE PXC1"/>
    <property type="match status" value="1"/>
</dbReference>
<evidence type="ECO:0000256" key="10">
    <source>
        <dbReference type="SAM" id="Phobius"/>
    </source>
</evidence>
<evidence type="ECO:0000313" key="14">
    <source>
        <dbReference type="Proteomes" id="UP001154282"/>
    </source>
</evidence>
<evidence type="ECO:0000256" key="9">
    <source>
        <dbReference type="SAM" id="MobiDB-lite"/>
    </source>
</evidence>
<evidence type="ECO:0000313" key="13">
    <source>
        <dbReference type="EMBL" id="CAI0468490.1"/>
    </source>
</evidence>
<organism evidence="13 14">
    <name type="scientific">Linum tenue</name>
    <dbReference type="NCBI Taxonomy" id="586396"/>
    <lineage>
        <taxon>Eukaryota</taxon>
        <taxon>Viridiplantae</taxon>
        <taxon>Streptophyta</taxon>
        <taxon>Embryophyta</taxon>
        <taxon>Tracheophyta</taxon>
        <taxon>Spermatophyta</taxon>
        <taxon>Magnoliopsida</taxon>
        <taxon>eudicotyledons</taxon>
        <taxon>Gunneridae</taxon>
        <taxon>Pentapetalae</taxon>
        <taxon>rosids</taxon>
        <taxon>fabids</taxon>
        <taxon>Malpighiales</taxon>
        <taxon>Linaceae</taxon>
        <taxon>Linum</taxon>
    </lineage>
</organism>
<dbReference type="Gene3D" id="1.10.510.10">
    <property type="entry name" value="Transferase(Phosphotransferase) domain 1"/>
    <property type="match status" value="1"/>
</dbReference>
<dbReference type="GO" id="GO:0016020">
    <property type="term" value="C:membrane"/>
    <property type="evidence" value="ECO:0007669"/>
    <property type="project" value="UniProtKB-SubCell"/>
</dbReference>
<dbReference type="InterPro" id="IPR013210">
    <property type="entry name" value="LRR_N_plant-typ"/>
</dbReference>
<evidence type="ECO:0000256" key="2">
    <source>
        <dbReference type="ARBA" id="ARBA00022614"/>
    </source>
</evidence>
<feature type="transmembrane region" description="Helical" evidence="10">
    <location>
        <begin position="300"/>
        <end position="323"/>
    </location>
</feature>
<dbReference type="InterPro" id="IPR046959">
    <property type="entry name" value="PRK1-6/SRF4-like"/>
</dbReference>
<keyword evidence="4 11" id="KW-0732">Signal</keyword>
<sequence>MEFMERAVWFFCSLLTLSALFVSADTDPRDVAAMNSLCVSLNLPPLQGWKPAGGDPCGEQWQGVSCVFSNITALKLSGMNLGGTFDTGIEQFESILEIDLSNNHIGGTIPINLPPTLRNFSLAGNQFIGSVPSTLSSLTQLLDLSLNNNLLSGGIPDAFQQLVSLVNLDLSWNNLSDLLPPSMGSLLSLSSLHLQNNKLIGTLDVLQDLPLQDLNVENNLFSGPIPSKLSAIPNFRKDGNPFNTTILPSPPAPPPPQVSSPSPSSSALPPWTGFGPSSAEKQNPSEGQKEEVFTSKAKKVVVIAAAGTAAIILLGLCVCLPIYCKRRNARRDPEDAEFDGYNDGKPQSKASFHVYHQEHKAPKGLVTKLDEPKASEGSLKTQDEQVAADQKRTASSLTDASLKQCPPPPGNKVTVDDENQMNKDLSSARVFTIATLQQYTNSFAEENYVGEGSLSRVYKAELSDGKLMAVKKLNATASGQVTDEKFLHLVSAISQMNHPNIVEFVGHCIEHGHKLLVYEYCESGTLHDALHSDEEIDGKLSWNKRVRLALGAARALQYLHEVCQPPVVHQNFKSANILLDFQLVAKVSDSGLGSLKSSSSSSIGFSGRHNINSQQGYNAPELDSGSHYTCKSDVYSFGIVMLELLTGRKSYDSSRARGEQYLVRWAISQLHDIDSLSRMVDPSLNGSYPAKSLSRFADIISRCIQASQTLERHSSCSCGSQSSGRLCLKWCKISCR</sequence>
<evidence type="ECO:0000256" key="11">
    <source>
        <dbReference type="SAM" id="SignalP"/>
    </source>
</evidence>
<proteinExistence type="predicted"/>
<dbReference type="GO" id="GO:0005524">
    <property type="term" value="F:ATP binding"/>
    <property type="evidence" value="ECO:0007669"/>
    <property type="project" value="InterPro"/>
</dbReference>
<feature type="region of interest" description="Disordered" evidence="9">
    <location>
        <begin position="240"/>
        <end position="292"/>
    </location>
</feature>
<dbReference type="InterPro" id="IPR032675">
    <property type="entry name" value="LRR_dom_sf"/>
</dbReference>
<dbReference type="SUPFAM" id="SSF52058">
    <property type="entry name" value="L domain-like"/>
    <property type="match status" value="1"/>
</dbReference>
<dbReference type="Gene3D" id="3.30.200.20">
    <property type="entry name" value="Phosphorylase Kinase, domain 1"/>
    <property type="match status" value="1"/>
</dbReference>
<evidence type="ECO:0000256" key="8">
    <source>
        <dbReference type="ARBA" id="ARBA00023170"/>
    </source>
</evidence>
<dbReference type="FunFam" id="3.80.10.10:FF:000062">
    <property type="entry name" value="protein STRUBBELIG-RECEPTOR FAMILY 3"/>
    <property type="match status" value="1"/>
</dbReference>
<keyword evidence="14" id="KW-1185">Reference proteome</keyword>
<keyword evidence="8" id="KW-0675">Receptor</keyword>
<dbReference type="InterPro" id="IPR011009">
    <property type="entry name" value="Kinase-like_dom_sf"/>
</dbReference>
<dbReference type="Proteomes" id="UP001154282">
    <property type="component" value="Unassembled WGS sequence"/>
</dbReference>
<evidence type="ECO:0000256" key="4">
    <source>
        <dbReference type="ARBA" id="ARBA00022729"/>
    </source>
</evidence>
<keyword evidence="7 10" id="KW-0472">Membrane</keyword>
<feature type="domain" description="Protein kinase" evidence="12">
    <location>
        <begin position="443"/>
        <end position="726"/>
    </location>
</feature>
<dbReference type="Pfam" id="PF13855">
    <property type="entry name" value="LRR_8"/>
    <property type="match status" value="1"/>
</dbReference>
<protein>
    <recommendedName>
        <fullName evidence="12">Protein kinase domain-containing protein</fullName>
    </recommendedName>
</protein>
<dbReference type="Pfam" id="PF08263">
    <property type="entry name" value="LRRNT_2"/>
    <property type="match status" value="1"/>
</dbReference>
<dbReference type="AlphaFoldDB" id="A0AAV0PC34"/>
<feature type="compositionally biased region" description="Pro residues" evidence="9">
    <location>
        <begin position="248"/>
        <end position="258"/>
    </location>
</feature>
<name>A0AAV0PC34_9ROSI</name>
<dbReference type="PANTHER" id="PTHR48007:SF22">
    <property type="entry name" value="PROTEIN STRUBBELIG-RECEPTOR FAMILY 3-LIKE ISOFORM X1"/>
    <property type="match status" value="1"/>
</dbReference>
<reference evidence="13" key="1">
    <citation type="submission" date="2022-08" db="EMBL/GenBank/DDBJ databases">
        <authorList>
            <person name="Gutierrez-Valencia J."/>
        </authorList>
    </citation>
    <scope>NUCLEOTIDE SEQUENCE</scope>
</reference>
<dbReference type="FunFam" id="3.30.200.20:FF:000125">
    <property type="entry name" value="Protein STRUBBELIG-RECEPTOR FAMILY 8"/>
    <property type="match status" value="1"/>
</dbReference>
<keyword evidence="6 10" id="KW-1133">Transmembrane helix</keyword>
<comment type="subcellular location">
    <subcellularLocation>
        <location evidence="1">Membrane</location>
    </subcellularLocation>
</comment>
<gene>
    <name evidence="13" type="ORF">LITE_LOCUS37820</name>
</gene>
<evidence type="ECO:0000256" key="6">
    <source>
        <dbReference type="ARBA" id="ARBA00022989"/>
    </source>
</evidence>
<dbReference type="InterPro" id="IPR001611">
    <property type="entry name" value="Leu-rich_rpt"/>
</dbReference>
<keyword evidence="3 10" id="KW-0812">Transmembrane</keyword>
<dbReference type="PROSITE" id="PS50011">
    <property type="entry name" value="PROTEIN_KINASE_DOM"/>
    <property type="match status" value="1"/>
</dbReference>
<dbReference type="Gene3D" id="3.80.10.10">
    <property type="entry name" value="Ribonuclease Inhibitor"/>
    <property type="match status" value="1"/>
</dbReference>
<dbReference type="InterPro" id="IPR001245">
    <property type="entry name" value="Ser-Thr/Tyr_kinase_cat_dom"/>
</dbReference>
<feature type="chain" id="PRO_5043706978" description="Protein kinase domain-containing protein" evidence="11">
    <location>
        <begin position="25"/>
        <end position="736"/>
    </location>
</feature>
<feature type="compositionally biased region" description="Low complexity" evidence="9">
    <location>
        <begin position="259"/>
        <end position="270"/>
    </location>
</feature>
<evidence type="ECO:0000256" key="1">
    <source>
        <dbReference type="ARBA" id="ARBA00004370"/>
    </source>
</evidence>
<evidence type="ECO:0000256" key="3">
    <source>
        <dbReference type="ARBA" id="ARBA00022692"/>
    </source>
</evidence>
<accession>A0AAV0PC34</accession>
<evidence type="ECO:0000259" key="12">
    <source>
        <dbReference type="PROSITE" id="PS50011"/>
    </source>
</evidence>
<comment type="caution">
    <text evidence="13">The sequence shown here is derived from an EMBL/GenBank/DDBJ whole genome shotgun (WGS) entry which is preliminary data.</text>
</comment>
<dbReference type="SUPFAM" id="SSF56112">
    <property type="entry name" value="Protein kinase-like (PK-like)"/>
    <property type="match status" value="1"/>
</dbReference>